<dbReference type="PANTHER" id="PTHR30562">
    <property type="entry name" value="UVRC/OXIDOREDUCTASE"/>
    <property type="match status" value="1"/>
</dbReference>
<dbReference type="EMBL" id="CP000473">
    <property type="protein sequence ID" value="ABJ88208.1"/>
    <property type="molecule type" value="Genomic_DNA"/>
</dbReference>
<sequence length="370" mass="43239">MIALEIGGDLAAMDAAIEALPNQPAVFLLWPAEGEPFLSRTGLLRRRLLRLLKERERPSRLLNLRHTVARIEYQLTGSAFESSVVFYEAARRHFPERYLQLMKLRMPPYLKVVLGNEFPRSQITTQLTRSAGLYFGPFRSRASAERFEGQFLDLFQMRRCQEDLIPTPEHPGCIYGEMAMCLRPCQQVVGREEYGHEVDRVVEFLRTDGRSLLESIGHSRDRLSEEMMFEEAARQHKRFEKVQEVLRLRDELVREVDGLNGVAITPSLAHDAVEMWFVREGTWCRPERFGFEVQEGKPVSLDRKLRDLLAGVQPRKLSVRERQEYLALLARWYYSTWREGEWLNFESYDEIPYRKLVNAVSRVARRESSL</sequence>
<dbReference type="GO" id="GO:0009380">
    <property type="term" value="C:excinuclease repair complex"/>
    <property type="evidence" value="ECO:0007669"/>
    <property type="project" value="TreeGrafter"/>
</dbReference>
<dbReference type="PANTHER" id="PTHR30562:SF1">
    <property type="entry name" value="UVRABC SYSTEM PROTEIN C"/>
    <property type="match status" value="1"/>
</dbReference>
<dbReference type="AlphaFoldDB" id="Q01Q62"/>
<protein>
    <submittedName>
        <fullName evidence="1">UvrB/UvrC protein</fullName>
    </submittedName>
</protein>
<name>Q01Q62_SOLUE</name>
<dbReference type="HOGENOM" id="CLU_613830_0_0_0"/>
<dbReference type="eggNOG" id="COG0322">
    <property type="taxonomic scope" value="Bacteria"/>
</dbReference>
<evidence type="ECO:0000313" key="1">
    <source>
        <dbReference type="EMBL" id="ABJ88208.1"/>
    </source>
</evidence>
<organism evidence="1">
    <name type="scientific">Solibacter usitatus (strain Ellin6076)</name>
    <dbReference type="NCBI Taxonomy" id="234267"/>
    <lineage>
        <taxon>Bacteria</taxon>
        <taxon>Pseudomonadati</taxon>
        <taxon>Acidobacteriota</taxon>
        <taxon>Terriglobia</taxon>
        <taxon>Bryobacterales</taxon>
        <taxon>Solibacteraceae</taxon>
        <taxon>Candidatus Solibacter</taxon>
    </lineage>
</organism>
<reference evidence="1" key="1">
    <citation type="submission" date="2006-10" db="EMBL/GenBank/DDBJ databases">
        <title>Complete sequence of Solibacter usitatus Ellin6076.</title>
        <authorList>
            <consortium name="US DOE Joint Genome Institute"/>
            <person name="Copeland A."/>
            <person name="Lucas S."/>
            <person name="Lapidus A."/>
            <person name="Barry K."/>
            <person name="Detter J.C."/>
            <person name="Glavina del Rio T."/>
            <person name="Hammon N."/>
            <person name="Israni S."/>
            <person name="Dalin E."/>
            <person name="Tice H."/>
            <person name="Pitluck S."/>
            <person name="Thompson L.S."/>
            <person name="Brettin T."/>
            <person name="Bruce D."/>
            <person name="Han C."/>
            <person name="Tapia R."/>
            <person name="Gilna P."/>
            <person name="Schmutz J."/>
            <person name="Larimer F."/>
            <person name="Land M."/>
            <person name="Hauser L."/>
            <person name="Kyrpides N."/>
            <person name="Mikhailova N."/>
            <person name="Janssen P.H."/>
            <person name="Kuske C.R."/>
            <person name="Richardson P."/>
        </authorList>
    </citation>
    <scope>NUCLEOTIDE SEQUENCE</scope>
    <source>
        <strain evidence="1">Ellin6076</strain>
    </source>
</reference>
<accession>Q01Q62</accession>
<dbReference type="STRING" id="234267.Acid_7297"/>
<dbReference type="InterPro" id="IPR050066">
    <property type="entry name" value="UvrABC_protein_C"/>
</dbReference>
<gene>
    <name evidence="1" type="ordered locus">Acid_7297</name>
</gene>
<proteinExistence type="predicted"/>
<dbReference type="InParanoid" id="Q01Q62"/>
<dbReference type="GO" id="GO:0006974">
    <property type="term" value="P:DNA damage response"/>
    <property type="evidence" value="ECO:0007669"/>
    <property type="project" value="TreeGrafter"/>
</dbReference>
<dbReference type="OrthoDB" id="9803913at2"/>
<dbReference type="KEGG" id="sus:Acid_7297"/>